<dbReference type="Proteomes" id="UP000247485">
    <property type="component" value="Unassembled WGS sequence"/>
</dbReference>
<feature type="transmembrane region" description="Helical" evidence="1">
    <location>
        <begin position="102"/>
        <end position="119"/>
    </location>
</feature>
<sequence>MHLFSEYNNPYLFALSFVILIGLLEVIALIFGHLLSGIIDAHLNHFDSLTSGNTGQVLHYLNIGRIPALIVLCLLGGYFGFLGIIIQHAWVSFMPSPLNNFLLAPVCLAVSGIAVHYTGKTIAPWLPLDETTAITEDDFIGSMALITGHFAESGRPCEGKFTDKFGQTHYLLLEPEEGKEFKRGDRVLIILKLTSTRYLAELNPWPHVL</sequence>
<feature type="domain" description="Inner membrane protein YqiJ OB-fold" evidence="2">
    <location>
        <begin position="139"/>
        <end position="192"/>
    </location>
</feature>
<dbReference type="AlphaFoldDB" id="A0A318G3X8"/>
<name>A0A318G3X8_KLEOX</name>
<dbReference type="EMBL" id="QJJG01000003">
    <property type="protein sequence ID" value="PXW47819.1"/>
    <property type="molecule type" value="Genomic_DNA"/>
</dbReference>
<accession>A0A318G3X8</accession>
<comment type="caution">
    <text evidence="4">The sequence shown here is derived from an EMBL/GenBank/DDBJ whole genome shotgun (WGS) entry which is preliminary data.</text>
</comment>
<reference evidence="4 5" key="1">
    <citation type="submission" date="2018-05" db="EMBL/GenBank/DDBJ databases">
        <title>Freshwater and sediment microbial communities from various areas in North America, analyzing microbe dynamics in response to fracking.</title>
        <authorList>
            <person name="Lamendella R."/>
        </authorList>
    </citation>
    <scope>NUCLEOTIDE SEQUENCE [LARGE SCALE GENOMIC DNA]</scope>
    <source>
        <strain evidence="4 5">67</strain>
    </source>
</reference>
<evidence type="ECO:0000256" key="1">
    <source>
        <dbReference type="SAM" id="Phobius"/>
    </source>
</evidence>
<evidence type="ECO:0000259" key="2">
    <source>
        <dbReference type="Pfam" id="PF07290"/>
    </source>
</evidence>
<keyword evidence="1" id="KW-0812">Transmembrane</keyword>
<dbReference type="InterPro" id="IPR048376">
    <property type="entry name" value="YqiJ_N"/>
</dbReference>
<gene>
    <name evidence="4" type="ORF">DET57_103253</name>
</gene>
<keyword evidence="1" id="KW-1133">Transmembrane helix</keyword>
<evidence type="ECO:0000313" key="5">
    <source>
        <dbReference type="Proteomes" id="UP000247485"/>
    </source>
</evidence>
<feature type="transmembrane region" description="Helical" evidence="1">
    <location>
        <begin position="12"/>
        <end position="35"/>
    </location>
</feature>
<evidence type="ECO:0000259" key="3">
    <source>
        <dbReference type="Pfam" id="PF21001"/>
    </source>
</evidence>
<feature type="transmembrane region" description="Helical" evidence="1">
    <location>
        <begin position="68"/>
        <end position="90"/>
    </location>
</feature>
<proteinExistence type="predicted"/>
<keyword evidence="1" id="KW-0472">Membrane</keyword>
<evidence type="ECO:0000313" key="4">
    <source>
        <dbReference type="EMBL" id="PXW47819.1"/>
    </source>
</evidence>
<organism evidence="4 5">
    <name type="scientific">Klebsiella oxytoca</name>
    <dbReference type="NCBI Taxonomy" id="571"/>
    <lineage>
        <taxon>Bacteria</taxon>
        <taxon>Pseudomonadati</taxon>
        <taxon>Pseudomonadota</taxon>
        <taxon>Gammaproteobacteria</taxon>
        <taxon>Enterobacterales</taxon>
        <taxon>Enterobacteriaceae</taxon>
        <taxon>Klebsiella/Raoultella group</taxon>
        <taxon>Klebsiella</taxon>
    </lineage>
</organism>
<dbReference type="InterPro" id="IPR010840">
    <property type="entry name" value="YqiJ_OB"/>
</dbReference>
<dbReference type="Pfam" id="PF21001">
    <property type="entry name" value="YqiJ_N"/>
    <property type="match status" value="1"/>
</dbReference>
<protein>
    <submittedName>
        <fullName evidence="4">Uncharacterized protein DUF1449</fullName>
    </submittedName>
</protein>
<feature type="domain" description="Inner membrane protein YqiJ N-terminal" evidence="3">
    <location>
        <begin position="8"/>
        <end position="111"/>
    </location>
</feature>
<dbReference type="Pfam" id="PF07290">
    <property type="entry name" value="YqiJ_OB"/>
    <property type="match status" value="1"/>
</dbReference>
<dbReference type="RefSeq" id="WP_110273018.1">
    <property type="nucleotide sequence ID" value="NZ_QJJG01000003.1"/>
</dbReference>